<keyword evidence="2" id="KW-1185">Reference proteome</keyword>
<reference evidence="1" key="2">
    <citation type="submission" date="2022-01" db="EMBL/GenBank/DDBJ databases">
        <authorList>
            <person name="Yamashiro T."/>
            <person name="Shiraishi A."/>
            <person name="Satake H."/>
            <person name="Nakayama K."/>
        </authorList>
    </citation>
    <scope>NUCLEOTIDE SEQUENCE</scope>
</reference>
<dbReference type="EMBL" id="BQNB010018482">
    <property type="protein sequence ID" value="GJT74911.1"/>
    <property type="molecule type" value="Genomic_DNA"/>
</dbReference>
<reference evidence="1" key="1">
    <citation type="journal article" date="2022" name="Int. J. Mol. Sci.">
        <title>Draft Genome of Tanacetum Coccineum: Genomic Comparison of Closely Related Tanacetum-Family Plants.</title>
        <authorList>
            <person name="Yamashiro T."/>
            <person name="Shiraishi A."/>
            <person name="Nakayama K."/>
            <person name="Satake H."/>
        </authorList>
    </citation>
    <scope>NUCLEOTIDE SEQUENCE</scope>
</reference>
<proteinExistence type="predicted"/>
<evidence type="ECO:0000313" key="1">
    <source>
        <dbReference type="EMBL" id="GJT74911.1"/>
    </source>
</evidence>
<comment type="caution">
    <text evidence="1">The sequence shown here is derived from an EMBL/GenBank/DDBJ whole genome shotgun (WGS) entry which is preliminary data.</text>
</comment>
<name>A0ABQ5GGQ3_9ASTR</name>
<dbReference type="Proteomes" id="UP001151760">
    <property type="component" value="Unassembled WGS sequence"/>
</dbReference>
<organism evidence="1 2">
    <name type="scientific">Tanacetum coccineum</name>
    <dbReference type="NCBI Taxonomy" id="301880"/>
    <lineage>
        <taxon>Eukaryota</taxon>
        <taxon>Viridiplantae</taxon>
        <taxon>Streptophyta</taxon>
        <taxon>Embryophyta</taxon>
        <taxon>Tracheophyta</taxon>
        <taxon>Spermatophyta</taxon>
        <taxon>Magnoliopsida</taxon>
        <taxon>eudicotyledons</taxon>
        <taxon>Gunneridae</taxon>
        <taxon>Pentapetalae</taxon>
        <taxon>asterids</taxon>
        <taxon>campanulids</taxon>
        <taxon>Asterales</taxon>
        <taxon>Asteraceae</taxon>
        <taxon>Asteroideae</taxon>
        <taxon>Anthemideae</taxon>
        <taxon>Anthemidinae</taxon>
        <taxon>Tanacetum</taxon>
    </lineage>
</organism>
<evidence type="ECO:0000313" key="2">
    <source>
        <dbReference type="Proteomes" id="UP001151760"/>
    </source>
</evidence>
<gene>
    <name evidence="1" type="ORF">Tco_1041636</name>
</gene>
<accession>A0ABQ5GGQ3</accession>
<protein>
    <submittedName>
        <fullName evidence="1">Uncharacterized protein</fullName>
    </submittedName>
</protein>
<sequence>MRFGVWLGHGKEARNWLRTPDPTISYLLIAGRPRGFVWLVDPLDGVLAFTKLGIDGGYLNAYPQRIEKLG</sequence>